<reference evidence="1 2" key="1">
    <citation type="submission" date="2014-12" db="EMBL/GenBank/DDBJ databases">
        <title>Genome assembly of Enhygromyxa salina DSM 15201.</title>
        <authorList>
            <person name="Sharma G."/>
            <person name="Subramanian S."/>
        </authorList>
    </citation>
    <scope>NUCLEOTIDE SEQUENCE [LARGE SCALE GENOMIC DNA]</scope>
    <source>
        <strain evidence="1 2">DSM 15201</strain>
    </source>
</reference>
<sequence length="52" mass="5194">MGGSTGSPLGASDGLVACSIALSDTRQPHALAANAKIAANTAKKREHLLIHA</sequence>
<protein>
    <submittedName>
        <fullName evidence="1">Uncharacterized protein</fullName>
    </submittedName>
</protein>
<dbReference type="AlphaFoldDB" id="A0A0C1Z5C6"/>
<comment type="caution">
    <text evidence="1">The sequence shown here is derived from an EMBL/GenBank/DDBJ whole genome shotgun (WGS) entry which is preliminary data.</text>
</comment>
<evidence type="ECO:0000313" key="1">
    <source>
        <dbReference type="EMBL" id="KIG12804.1"/>
    </source>
</evidence>
<evidence type="ECO:0000313" key="2">
    <source>
        <dbReference type="Proteomes" id="UP000031599"/>
    </source>
</evidence>
<name>A0A0C1Z5C6_9BACT</name>
<dbReference type="EMBL" id="JMCC02000118">
    <property type="protein sequence ID" value="KIG12804.1"/>
    <property type="molecule type" value="Genomic_DNA"/>
</dbReference>
<gene>
    <name evidence="1" type="ORF">DB30_01012</name>
</gene>
<proteinExistence type="predicted"/>
<dbReference type="Proteomes" id="UP000031599">
    <property type="component" value="Unassembled WGS sequence"/>
</dbReference>
<accession>A0A0C1Z5C6</accession>
<organism evidence="1 2">
    <name type="scientific">Enhygromyxa salina</name>
    <dbReference type="NCBI Taxonomy" id="215803"/>
    <lineage>
        <taxon>Bacteria</taxon>
        <taxon>Pseudomonadati</taxon>
        <taxon>Myxococcota</taxon>
        <taxon>Polyangia</taxon>
        <taxon>Nannocystales</taxon>
        <taxon>Nannocystaceae</taxon>
        <taxon>Enhygromyxa</taxon>
    </lineage>
</organism>